<comment type="caution">
    <text evidence="7">The sequence shown here is derived from an EMBL/GenBank/DDBJ whole genome shotgun (WGS) entry which is preliminary data.</text>
</comment>
<keyword evidence="3 6" id="KW-1133">Transmembrane helix</keyword>
<evidence type="ECO:0000256" key="2">
    <source>
        <dbReference type="ARBA" id="ARBA00022692"/>
    </source>
</evidence>
<keyword evidence="2 6" id="KW-0812">Transmembrane</keyword>
<dbReference type="GO" id="GO:0005774">
    <property type="term" value="C:vacuolar membrane"/>
    <property type="evidence" value="ECO:0007669"/>
    <property type="project" value="TreeGrafter"/>
</dbReference>
<feature type="region of interest" description="Disordered" evidence="5">
    <location>
        <begin position="99"/>
        <end position="137"/>
    </location>
</feature>
<evidence type="ECO:0000313" key="7">
    <source>
        <dbReference type="EMBL" id="GAV27174.1"/>
    </source>
</evidence>
<accession>A0A1Q2YCA7</accession>
<dbReference type="GO" id="GO:0015379">
    <property type="term" value="F:potassium:chloride symporter activity"/>
    <property type="evidence" value="ECO:0007669"/>
    <property type="project" value="TreeGrafter"/>
</dbReference>
<keyword evidence="8" id="KW-1185">Reference proteome</keyword>
<keyword evidence="4 6" id="KW-0472">Membrane</keyword>
<comment type="subcellular location">
    <subcellularLocation>
        <location evidence="1">Membrane</location>
        <topology evidence="1">Multi-pass membrane protein</topology>
    </subcellularLocation>
</comment>
<dbReference type="PANTHER" id="PTHR11827">
    <property type="entry name" value="SOLUTE CARRIER FAMILY 12, CATION COTRANSPORTERS"/>
    <property type="match status" value="1"/>
</dbReference>
<dbReference type="Pfam" id="PF13520">
    <property type="entry name" value="AA_permease_2"/>
    <property type="match status" value="1"/>
</dbReference>
<reference evidence="7 8" key="1">
    <citation type="submission" date="2016-08" db="EMBL/GenBank/DDBJ databases">
        <title>Whole genome shotgun sequence of Pichia membranifaciens KS47-1.</title>
        <authorList>
            <person name="Konishi M."/>
            <person name="Ishida M."/>
            <person name="Arakawa T."/>
            <person name="Kato Y."/>
            <person name="Horiuchi J."/>
        </authorList>
    </citation>
    <scope>NUCLEOTIDE SEQUENCE [LARGE SCALE GENOMIC DNA]</scope>
    <source>
        <strain evidence="7 8">KS47-1</strain>
    </source>
</reference>
<dbReference type="GO" id="GO:0006884">
    <property type="term" value="P:cell volume homeostasis"/>
    <property type="evidence" value="ECO:0007669"/>
    <property type="project" value="TreeGrafter"/>
</dbReference>
<dbReference type="OrthoDB" id="2020542at2759"/>
<dbReference type="Proteomes" id="UP000186136">
    <property type="component" value="Unassembled WGS sequence"/>
</dbReference>
<feature type="transmembrane region" description="Helical" evidence="6">
    <location>
        <begin position="66"/>
        <end position="88"/>
    </location>
</feature>
<sequence length="170" mass="18385">MSTSIFSIIVGIVGAAKLLQAIARDEILPGLKIFGNGDKETDDPKEAIILTWIICQLFLFADLNQIATLITMAFLMTFIVTNMSCALLKMGSAPNFRPIVDEPVPETGEDRDQRSSDGPTGEVCAEDQVDGVDPGVGGLESVELEYCSCEGVPATRHSDGRERWRGEAVH</sequence>
<dbReference type="AlphaFoldDB" id="A0A1Q2YCA7"/>
<dbReference type="InterPro" id="IPR004842">
    <property type="entry name" value="SLC12A_fam"/>
</dbReference>
<evidence type="ECO:0000256" key="1">
    <source>
        <dbReference type="ARBA" id="ARBA00004141"/>
    </source>
</evidence>
<gene>
    <name evidence="7" type="ORF">PMKS-000637</name>
</gene>
<evidence type="ECO:0000313" key="8">
    <source>
        <dbReference type="Proteomes" id="UP000186136"/>
    </source>
</evidence>
<evidence type="ECO:0000256" key="4">
    <source>
        <dbReference type="ARBA" id="ARBA00023136"/>
    </source>
</evidence>
<evidence type="ECO:0000256" key="3">
    <source>
        <dbReference type="ARBA" id="ARBA00022989"/>
    </source>
</evidence>
<dbReference type="PANTHER" id="PTHR11827:SF72">
    <property type="entry name" value="GH08340P"/>
    <property type="match status" value="1"/>
</dbReference>
<evidence type="ECO:0000256" key="6">
    <source>
        <dbReference type="SAM" id="Phobius"/>
    </source>
</evidence>
<dbReference type="GO" id="GO:0055064">
    <property type="term" value="P:chloride ion homeostasis"/>
    <property type="evidence" value="ECO:0007669"/>
    <property type="project" value="TreeGrafter"/>
</dbReference>
<evidence type="ECO:0000256" key="5">
    <source>
        <dbReference type="SAM" id="MobiDB-lite"/>
    </source>
</evidence>
<dbReference type="EMBL" id="BDGI01000024">
    <property type="protein sequence ID" value="GAV27174.1"/>
    <property type="molecule type" value="Genomic_DNA"/>
</dbReference>
<protein>
    <submittedName>
        <fullName evidence="7">Uncharacterized protein</fullName>
    </submittedName>
</protein>
<organism evidence="7 8">
    <name type="scientific">Pichia membranifaciens</name>
    <dbReference type="NCBI Taxonomy" id="4926"/>
    <lineage>
        <taxon>Eukaryota</taxon>
        <taxon>Fungi</taxon>
        <taxon>Dikarya</taxon>
        <taxon>Ascomycota</taxon>
        <taxon>Saccharomycotina</taxon>
        <taxon>Pichiomycetes</taxon>
        <taxon>Pichiales</taxon>
        <taxon>Pichiaceae</taxon>
        <taxon>Pichia</taxon>
    </lineage>
</organism>
<proteinExistence type="predicted"/>
<dbReference type="InterPro" id="IPR002293">
    <property type="entry name" value="AA/rel_permease1"/>
</dbReference>
<dbReference type="GO" id="GO:0034486">
    <property type="term" value="P:vacuolar transmembrane transport"/>
    <property type="evidence" value="ECO:0007669"/>
    <property type="project" value="TreeGrafter"/>
</dbReference>
<name>A0A1Q2YCA7_9ASCO</name>
<dbReference type="GO" id="GO:0055075">
    <property type="term" value="P:potassium ion homeostasis"/>
    <property type="evidence" value="ECO:0007669"/>
    <property type="project" value="TreeGrafter"/>
</dbReference>
<dbReference type="Gene3D" id="1.20.1740.10">
    <property type="entry name" value="Amino acid/polyamine transporter I"/>
    <property type="match status" value="1"/>
</dbReference>